<dbReference type="OrthoDB" id="489126at2"/>
<evidence type="ECO:0000313" key="1">
    <source>
        <dbReference type="EMBL" id="AFZ22163.1"/>
    </source>
</evidence>
<proteinExistence type="predicted"/>
<name>K9WPR8_9CYAN</name>
<sequence length="147" mass="17258">MKHSDWLRLHNEGETICATLRQKGYHCQKQARRLSWWVSQEGSHSYVLTYLTTPVSEWSIMPNDAHPAREKLISIVQSALDNQEEGVTTEQPPEYDPRPWAIVRLLPDARRYTVAKFFNRQDAHDHLRMLHRFMPAAEFEIVFDAVD</sequence>
<dbReference type="EMBL" id="CP003633">
    <property type="protein sequence ID" value="AFZ22163.1"/>
    <property type="molecule type" value="Genomic_DNA"/>
</dbReference>
<organism evidence="1 2">
    <name type="scientific">Allocoleopsis franciscana PCC 7113</name>
    <dbReference type="NCBI Taxonomy" id="1173027"/>
    <lineage>
        <taxon>Bacteria</taxon>
        <taxon>Bacillati</taxon>
        <taxon>Cyanobacteriota</taxon>
        <taxon>Cyanophyceae</taxon>
        <taxon>Coleofasciculales</taxon>
        <taxon>Coleofasciculaceae</taxon>
        <taxon>Allocoleopsis</taxon>
        <taxon>Allocoleopsis franciscana</taxon>
    </lineage>
</organism>
<dbReference type="AlphaFoldDB" id="K9WPR8"/>
<evidence type="ECO:0000313" key="2">
    <source>
        <dbReference type="Proteomes" id="UP000010471"/>
    </source>
</evidence>
<protein>
    <submittedName>
        <fullName evidence="1">Uncharacterized protein</fullName>
    </submittedName>
</protein>
<geneLocation type="plasmid" evidence="1 2">
    <name>pMIC7113.03</name>
</geneLocation>
<dbReference type="KEGG" id="mic:Mic7113_6590"/>
<dbReference type="eggNOG" id="COG0456">
    <property type="taxonomic scope" value="Bacteria"/>
</dbReference>
<keyword evidence="1" id="KW-0614">Plasmid</keyword>
<dbReference type="RefSeq" id="WP_015186222.1">
    <property type="nucleotide sequence ID" value="NC_019740.1"/>
</dbReference>
<reference evidence="1 2" key="1">
    <citation type="submission" date="2012-06" db="EMBL/GenBank/DDBJ databases">
        <title>Finished plasmid 3 of genome of Microcoleus sp. PCC 7113.</title>
        <authorList>
            <consortium name="US DOE Joint Genome Institute"/>
            <person name="Gugger M."/>
            <person name="Coursin T."/>
            <person name="Rippka R."/>
            <person name="Tandeau De Marsac N."/>
            <person name="Huntemann M."/>
            <person name="Wei C.-L."/>
            <person name="Han J."/>
            <person name="Detter J.C."/>
            <person name="Han C."/>
            <person name="Tapia R."/>
            <person name="Chen A."/>
            <person name="Kyrpides N."/>
            <person name="Mavromatis K."/>
            <person name="Markowitz V."/>
            <person name="Szeto E."/>
            <person name="Ivanova N."/>
            <person name="Pagani I."/>
            <person name="Pati A."/>
            <person name="Goodwin L."/>
            <person name="Nordberg H.P."/>
            <person name="Cantor M.N."/>
            <person name="Hua S.X."/>
            <person name="Woyke T."/>
            <person name="Kerfeld C.A."/>
        </authorList>
    </citation>
    <scope>NUCLEOTIDE SEQUENCE [LARGE SCALE GENOMIC DNA]</scope>
    <source>
        <strain evidence="1 2">PCC 7113</strain>
        <plasmid evidence="1 2">pMIC7113.03</plasmid>
    </source>
</reference>
<gene>
    <name evidence="1" type="ORF">Mic7113_6590</name>
</gene>
<dbReference type="HOGENOM" id="CLU_137330_0_0_3"/>
<keyword evidence="2" id="KW-1185">Reference proteome</keyword>
<accession>K9WPR8</accession>
<dbReference type="Proteomes" id="UP000010471">
    <property type="component" value="Plasmid pMIC7113.03"/>
</dbReference>